<gene>
    <name evidence="2" type="ORF">B1R32_103261</name>
</gene>
<dbReference type="AlphaFoldDB" id="A0A2S8SW11"/>
<accession>A0A2S8SW11</accession>
<organism evidence="2 3">
    <name type="scientific">Abditibacterium utsteinense</name>
    <dbReference type="NCBI Taxonomy" id="1960156"/>
    <lineage>
        <taxon>Bacteria</taxon>
        <taxon>Pseudomonadati</taxon>
        <taxon>Abditibacteriota</taxon>
        <taxon>Abditibacteriia</taxon>
        <taxon>Abditibacteriales</taxon>
        <taxon>Abditibacteriaceae</taxon>
        <taxon>Abditibacterium</taxon>
    </lineage>
</organism>
<keyword evidence="1" id="KW-0812">Transmembrane</keyword>
<keyword evidence="3" id="KW-1185">Reference proteome</keyword>
<protein>
    <submittedName>
        <fullName evidence="2">Uncharacterized protein</fullName>
    </submittedName>
</protein>
<evidence type="ECO:0000313" key="2">
    <source>
        <dbReference type="EMBL" id="PQV64991.1"/>
    </source>
</evidence>
<dbReference type="EMBL" id="NIGF01000003">
    <property type="protein sequence ID" value="PQV64991.1"/>
    <property type="molecule type" value="Genomic_DNA"/>
</dbReference>
<dbReference type="Proteomes" id="UP000237684">
    <property type="component" value="Unassembled WGS sequence"/>
</dbReference>
<dbReference type="InParanoid" id="A0A2S8SW11"/>
<comment type="caution">
    <text evidence="2">The sequence shown here is derived from an EMBL/GenBank/DDBJ whole genome shotgun (WGS) entry which is preliminary data.</text>
</comment>
<proteinExistence type="predicted"/>
<feature type="transmembrane region" description="Helical" evidence="1">
    <location>
        <begin position="70"/>
        <end position="93"/>
    </location>
</feature>
<name>A0A2S8SW11_9BACT</name>
<reference evidence="2 3" key="1">
    <citation type="journal article" date="2018" name="Syst. Appl. Microbiol.">
        <title>Abditibacterium utsteinense sp. nov., the first cultivated member of candidate phylum FBP, isolated from ice-free Antarctic soil samples.</title>
        <authorList>
            <person name="Tahon G."/>
            <person name="Tytgat B."/>
            <person name="Lebbe L."/>
            <person name="Carlier A."/>
            <person name="Willems A."/>
        </authorList>
    </citation>
    <scope>NUCLEOTIDE SEQUENCE [LARGE SCALE GENOMIC DNA]</scope>
    <source>
        <strain evidence="2 3">LMG 29911</strain>
    </source>
</reference>
<sequence>MKIKKCPSCVQYIHFDQEIGVAKCWNCGAVTDFSKRPNLEHKIWRGVDSRLSVLLSPWNHFKWWNRWSQVAFAVALPSVIIMLLICNSVQIHIVHDAAVPFLWREMGL</sequence>
<keyword evidence="1" id="KW-1133">Transmembrane helix</keyword>
<keyword evidence="1" id="KW-0472">Membrane</keyword>
<evidence type="ECO:0000256" key="1">
    <source>
        <dbReference type="SAM" id="Phobius"/>
    </source>
</evidence>
<dbReference type="RefSeq" id="WP_123580386.1">
    <property type="nucleotide sequence ID" value="NZ_NIGF01000003.1"/>
</dbReference>
<evidence type="ECO:0000313" key="3">
    <source>
        <dbReference type="Proteomes" id="UP000237684"/>
    </source>
</evidence>